<proteinExistence type="predicted"/>
<comment type="caution">
    <text evidence="1">The sequence shown here is derived from an EMBL/GenBank/DDBJ whole genome shotgun (WGS) entry which is preliminary data.</text>
</comment>
<name>A0ACC0PA66_RHOML</name>
<sequence>MQGAKETSSNVAASAKSGLEKAKVTAQEKVEKMTTRDPVEKEMARARKEERVTQLDKQEARGHTGTHDYTATGTGAPDYLTGDPGHTTGVQPTRGQTEGVVGSQNPPGEYTGTGRVPIGDSRTGVGHPIQREGTGGAYDDRGGY</sequence>
<accession>A0ACC0PA66</accession>
<dbReference type="EMBL" id="CM046390">
    <property type="protein sequence ID" value="KAI8562094.1"/>
    <property type="molecule type" value="Genomic_DNA"/>
</dbReference>
<reference evidence="1" key="1">
    <citation type="submission" date="2022-02" db="EMBL/GenBank/DDBJ databases">
        <title>Plant Genome Project.</title>
        <authorList>
            <person name="Zhang R.-G."/>
        </authorList>
    </citation>
    <scope>NUCLEOTIDE SEQUENCE</scope>
    <source>
        <strain evidence="1">AT1</strain>
    </source>
</reference>
<gene>
    <name evidence="1" type="ORF">RHMOL_Rhmol03G0007900</name>
</gene>
<evidence type="ECO:0000313" key="1">
    <source>
        <dbReference type="EMBL" id="KAI8562094.1"/>
    </source>
</evidence>
<dbReference type="Proteomes" id="UP001062846">
    <property type="component" value="Chromosome 3"/>
</dbReference>
<protein>
    <submittedName>
        <fullName evidence="1">Uncharacterized protein</fullName>
    </submittedName>
</protein>
<keyword evidence="2" id="KW-1185">Reference proteome</keyword>
<organism evidence="1 2">
    <name type="scientific">Rhododendron molle</name>
    <name type="common">Chinese azalea</name>
    <name type="synonym">Azalea mollis</name>
    <dbReference type="NCBI Taxonomy" id="49168"/>
    <lineage>
        <taxon>Eukaryota</taxon>
        <taxon>Viridiplantae</taxon>
        <taxon>Streptophyta</taxon>
        <taxon>Embryophyta</taxon>
        <taxon>Tracheophyta</taxon>
        <taxon>Spermatophyta</taxon>
        <taxon>Magnoliopsida</taxon>
        <taxon>eudicotyledons</taxon>
        <taxon>Gunneridae</taxon>
        <taxon>Pentapetalae</taxon>
        <taxon>asterids</taxon>
        <taxon>Ericales</taxon>
        <taxon>Ericaceae</taxon>
        <taxon>Ericoideae</taxon>
        <taxon>Rhodoreae</taxon>
        <taxon>Rhododendron</taxon>
    </lineage>
</organism>
<evidence type="ECO:0000313" key="2">
    <source>
        <dbReference type="Proteomes" id="UP001062846"/>
    </source>
</evidence>